<evidence type="ECO:0000313" key="2">
    <source>
        <dbReference type="EMBL" id="CAB4611742.1"/>
    </source>
</evidence>
<dbReference type="InterPro" id="IPR016181">
    <property type="entry name" value="Acyl_CoA_acyltransferase"/>
</dbReference>
<dbReference type="Pfam" id="PF00583">
    <property type="entry name" value="Acetyltransf_1"/>
    <property type="match status" value="1"/>
</dbReference>
<gene>
    <name evidence="2" type="ORF">UFOPK1842_00811</name>
</gene>
<evidence type="ECO:0000259" key="1">
    <source>
        <dbReference type="PROSITE" id="PS51186"/>
    </source>
</evidence>
<dbReference type="EMBL" id="CAEZUQ010000098">
    <property type="protein sequence ID" value="CAB4611742.1"/>
    <property type="molecule type" value="Genomic_DNA"/>
</dbReference>
<feature type="domain" description="N-acetyltransferase" evidence="1">
    <location>
        <begin position="102"/>
        <end position="242"/>
    </location>
</feature>
<dbReference type="GO" id="GO:0016747">
    <property type="term" value="F:acyltransferase activity, transferring groups other than amino-acyl groups"/>
    <property type="evidence" value="ECO:0007669"/>
    <property type="project" value="InterPro"/>
</dbReference>
<protein>
    <submittedName>
        <fullName evidence="2">Unannotated protein</fullName>
    </submittedName>
</protein>
<dbReference type="CDD" id="cd04301">
    <property type="entry name" value="NAT_SF"/>
    <property type="match status" value="1"/>
</dbReference>
<name>A0A6J6HDL8_9ZZZZ</name>
<dbReference type="Gene3D" id="3.40.630.30">
    <property type="match status" value="1"/>
</dbReference>
<sequence length="242" mass="26840">MPKSFKRTSDLEVALGWSREQLGEINGPGIFVSEVNSKDFIEAFKSEDSFSFTMHSGFIYGQAYGPDPYIDPRWDKCGVAFNRFGPTFGHLEIANQFDTYGIDTRVIPGFESIEELKDDELIKKLLDENAPSSSVYPGNPEVIQWGCVRNEAGQVSAIGALVRWSSGSHVISSVATVEAMRGKGYATELVQRFISRSNELGIQTLSLGVDHKNIAAIKAYQKAGMIEIAQFTNYLKPGFKRH</sequence>
<organism evidence="2">
    <name type="scientific">freshwater metagenome</name>
    <dbReference type="NCBI Taxonomy" id="449393"/>
    <lineage>
        <taxon>unclassified sequences</taxon>
        <taxon>metagenomes</taxon>
        <taxon>ecological metagenomes</taxon>
    </lineage>
</organism>
<accession>A0A6J6HDL8</accession>
<dbReference type="PROSITE" id="PS51186">
    <property type="entry name" value="GNAT"/>
    <property type="match status" value="1"/>
</dbReference>
<reference evidence="2" key="1">
    <citation type="submission" date="2020-05" db="EMBL/GenBank/DDBJ databases">
        <authorList>
            <person name="Chiriac C."/>
            <person name="Salcher M."/>
            <person name="Ghai R."/>
            <person name="Kavagutti S V."/>
        </authorList>
    </citation>
    <scope>NUCLEOTIDE SEQUENCE</scope>
</reference>
<dbReference type="InterPro" id="IPR000182">
    <property type="entry name" value="GNAT_dom"/>
</dbReference>
<dbReference type="SUPFAM" id="SSF55729">
    <property type="entry name" value="Acyl-CoA N-acyltransferases (Nat)"/>
    <property type="match status" value="1"/>
</dbReference>
<proteinExistence type="predicted"/>
<dbReference type="AlphaFoldDB" id="A0A6J6HDL8"/>